<sequence length="156" mass="17915">MTEEEKKRQETIGWINKKLLFVLYGVDHQTYDGSASGKPTSIRYPSTYPYTVVNRGSSRKVKGYTVDYHATLHWNVYLNTSDIQKLGPNDIVVTRRYVGLNCGMWSCQDIFRDTRSSELDAVVEGERHGNAGKDTMLLRMRIRLVSSYWSGLIARE</sequence>
<gene>
    <name evidence="1" type="ORF">ARMSODRAFT_978707</name>
</gene>
<protein>
    <submittedName>
        <fullName evidence="1">Uncharacterized protein</fullName>
    </submittedName>
</protein>
<reference evidence="2" key="1">
    <citation type="journal article" date="2017" name="Nat. Ecol. Evol.">
        <title>Genome expansion and lineage-specific genetic innovations in the forest pathogenic fungi Armillaria.</title>
        <authorList>
            <person name="Sipos G."/>
            <person name="Prasanna A.N."/>
            <person name="Walter M.C."/>
            <person name="O'Connor E."/>
            <person name="Balint B."/>
            <person name="Krizsan K."/>
            <person name="Kiss B."/>
            <person name="Hess J."/>
            <person name="Varga T."/>
            <person name="Slot J."/>
            <person name="Riley R."/>
            <person name="Boka B."/>
            <person name="Rigling D."/>
            <person name="Barry K."/>
            <person name="Lee J."/>
            <person name="Mihaltcheva S."/>
            <person name="LaButti K."/>
            <person name="Lipzen A."/>
            <person name="Waldron R."/>
            <person name="Moloney N.M."/>
            <person name="Sperisen C."/>
            <person name="Kredics L."/>
            <person name="Vagvoelgyi C."/>
            <person name="Patrignani A."/>
            <person name="Fitzpatrick D."/>
            <person name="Nagy I."/>
            <person name="Doyle S."/>
            <person name="Anderson J.B."/>
            <person name="Grigoriev I.V."/>
            <person name="Gueldener U."/>
            <person name="Muensterkoetter M."/>
            <person name="Nagy L.G."/>
        </authorList>
    </citation>
    <scope>NUCLEOTIDE SEQUENCE [LARGE SCALE GENOMIC DNA]</scope>
    <source>
        <strain evidence="2">28-4</strain>
    </source>
</reference>
<evidence type="ECO:0000313" key="2">
    <source>
        <dbReference type="Proteomes" id="UP000218334"/>
    </source>
</evidence>
<name>A0A2H3BDA7_9AGAR</name>
<dbReference type="EMBL" id="KZ293448">
    <property type="protein sequence ID" value="PBK65022.1"/>
    <property type="molecule type" value="Genomic_DNA"/>
</dbReference>
<dbReference type="Proteomes" id="UP000218334">
    <property type="component" value="Unassembled WGS sequence"/>
</dbReference>
<organism evidence="1 2">
    <name type="scientific">Armillaria solidipes</name>
    <dbReference type="NCBI Taxonomy" id="1076256"/>
    <lineage>
        <taxon>Eukaryota</taxon>
        <taxon>Fungi</taxon>
        <taxon>Dikarya</taxon>
        <taxon>Basidiomycota</taxon>
        <taxon>Agaricomycotina</taxon>
        <taxon>Agaricomycetes</taxon>
        <taxon>Agaricomycetidae</taxon>
        <taxon>Agaricales</taxon>
        <taxon>Marasmiineae</taxon>
        <taxon>Physalacriaceae</taxon>
        <taxon>Armillaria</taxon>
    </lineage>
</organism>
<accession>A0A2H3BDA7</accession>
<dbReference type="AlphaFoldDB" id="A0A2H3BDA7"/>
<evidence type="ECO:0000313" key="1">
    <source>
        <dbReference type="EMBL" id="PBK65022.1"/>
    </source>
</evidence>
<proteinExistence type="predicted"/>
<keyword evidence="2" id="KW-1185">Reference proteome</keyword>